<evidence type="ECO:0000313" key="3">
    <source>
        <dbReference type="EMBL" id="AGT35108.1"/>
    </source>
</evidence>
<evidence type="ECO:0000256" key="1">
    <source>
        <dbReference type="SAM" id="Phobius"/>
    </source>
</evidence>
<dbReference type="GeneID" id="16573391"/>
<keyword evidence="4" id="KW-1185">Reference proteome</keyword>
<dbReference type="AlphaFoldDB" id="S5ZDM2"/>
<sequence length="365" mass="40747">MVGKAFCKGVSARIAKIGKRSMELVRWQHVSLSVFVLGAIIQFYLFLKEAGPLAVLSFMLALLILIIEIAGRVIIKEKIEFKIPGSIMKLAGKIIQGLRVLHDFLLLISEGLFLGVVLFALYVVYANFVYVSFEVLHSPYFVSVDKGGVLVLVFTVNYLVPVIIAGIFAGLARRYIRDLPTFVTVLLLSILLVSYTGVVILGQWLYPVKVKEMKSIYGTRCTLENAWSIAKATRASFTFTYRVNVPKPRQLMIPGDDIIAIADTGTCEDFAIELTTLLRDVLGCEARVVAFIDYDHALPEVKIDGVWYVLDISYTTPAGPVRAENYWRYLENNTRYSQIVAEAKGLVDRETGKDVSSEHGFMLRG</sequence>
<protein>
    <recommendedName>
        <fullName evidence="2">Transglutaminase-like domain-containing protein</fullName>
    </recommendedName>
</protein>
<dbReference type="eggNOG" id="arCOG02164">
    <property type="taxonomic scope" value="Archaea"/>
</dbReference>
<dbReference type="HOGENOM" id="CLU_757840_0_0_2"/>
<feature type="domain" description="Transglutaminase-like" evidence="2">
    <location>
        <begin position="259"/>
        <end position="314"/>
    </location>
</feature>
<keyword evidence="1" id="KW-1133">Transmembrane helix</keyword>
<keyword evidence="1" id="KW-0472">Membrane</keyword>
<organism evidence="3 4">
    <name type="scientific">Thermofilum adornatum</name>
    <dbReference type="NCBI Taxonomy" id="1365176"/>
    <lineage>
        <taxon>Archaea</taxon>
        <taxon>Thermoproteota</taxon>
        <taxon>Thermoprotei</taxon>
        <taxon>Thermofilales</taxon>
        <taxon>Thermofilaceae</taxon>
        <taxon>Thermofilum</taxon>
    </lineage>
</organism>
<dbReference type="SUPFAM" id="SSF54001">
    <property type="entry name" value="Cysteine proteinases"/>
    <property type="match status" value="1"/>
</dbReference>
<keyword evidence="1" id="KW-0812">Transmembrane</keyword>
<dbReference type="Proteomes" id="UP000015543">
    <property type="component" value="Chromosome"/>
</dbReference>
<gene>
    <name evidence="3" type="ORF">N186_03730</name>
</gene>
<feature type="transmembrane region" description="Helical" evidence="1">
    <location>
        <begin position="104"/>
        <end position="128"/>
    </location>
</feature>
<dbReference type="SMART" id="SM00460">
    <property type="entry name" value="TGc"/>
    <property type="match status" value="1"/>
</dbReference>
<evidence type="ECO:0000259" key="2">
    <source>
        <dbReference type="SMART" id="SM00460"/>
    </source>
</evidence>
<feature type="transmembrane region" description="Helical" evidence="1">
    <location>
        <begin position="148"/>
        <end position="171"/>
    </location>
</feature>
<dbReference type="EMBL" id="CP006646">
    <property type="protein sequence ID" value="AGT35108.1"/>
    <property type="molecule type" value="Genomic_DNA"/>
</dbReference>
<feature type="transmembrane region" description="Helical" evidence="1">
    <location>
        <begin position="53"/>
        <end position="75"/>
    </location>
</feature>
<dbReference type="RefSeq" id="WP_020962413.1">
    <property type="nucleotide sequence ID" value="NC_022093.1"/>
</dbReference>
<reference evidence="3 4" key="1">
    <citation type="journal article" date="2013" name="Genome Announc.">
        <title>Complete Genomic Sequence of 'Thermofilum adornatus' Strain 1910bT, a Hyperthermophilic Anaerobic Organotrophic Crenarchaeon.</title>
        <authorList>
            <person name="Dominova I.N."/>
            <person name="Kublanov I.V."/>
            <person name="Podosokorskaya O.A."/>
            <person name="Derbikova K.S."/>
            <person name="Patrushev M.V."/>
            <person name="Toshchakov S.V."/>
        </authorList>
    </citation>
    <scope>NUCLEOTIDE SEQUENCE [LARGE SCALE GENOMIC DNA]</scope>
    <source>
        <strain evidence="4">1910b</strain>
    </source>
</reference>
<name>S5ZDM2_9CREN</name>
<evidence type="ECO:0000313" key="4">
    <source>
        <dbReference type="Proteomes" id="UP000015543"/>
    </source>
</evidence>
<feature type="transmembrane region" description="Helical" evidence="1">
    <location>
        <begin position="29"/>
        <end position="47"/>
    </location>
</feature>
<proteinExistence type="predicted"/>
<dbReference type="PATRIC" id="fig|1365176.7.peg.726"/>
<dbReference type="KEGG" id="thb:N186_03730"/>
<dbReference type="InterPro" id="IPR038765">
    <property type="entry name" value="Papain-like_cys_pep_sf"/>
</dbReference>
<dbReference type="InterPro" id="IPR002931">
    <property type="entry name" value="Transglutaminase-like"/>
</dbReference>
<feature type="transmembrane region" description="Helical" evidence="1">
    <location>
        <begin position="183"/>
        <end position="206"/>
    </location>
</feature>
<accession>S5ZDM2</accession>